<dbReference type="EMBL" id="WRXP01000244">
    <property type="protein sequence ID" value="KAF1002902.1"/>
    <property type="molecule type" value="Genomic_DNA"/>
</dbReference>
<evidence type="ECO:0000313" key="1">
    <source>
        <dbReference type="EMBL" id="KAF1002902.1"/>
    </source>
</evidence>
<evidence type="ECO:0000313" key="2">
    <source>
        <dbReference type="Proteomes" id="UP000593563"/>
    </source>
</evidence>
<dbReference type="AlphaFoldDB" id="A0A6L5BDX5"/>
<keyword evidence="2" id="KW-1185">Reference proteome</keyword>
<organism evidence="1 2">
    <name type="scientific">Apium graveolens</name>
    <name type="common">Celery</name>
    <dbReference type="NCBI Taxonomy" id="4045"/>
    <lineage>
        <taxon>Eukaryota</taxon>
        <taxon>Viridiplantae</taxon>
        <taxon>Streptophyta</taxon>
        <taxon>Embryophyta</taxon>
        <taxon>Tracheophyta</taxon>
        <taxon>Spermatophyta</taxon>
        <taxon>Magnoliopsida</taxon>
        <taxon>eudicotyledons</taxon>
        <taxon>Gunneridae</taxon>
        <taxon>Pentapetalae</taxon>
        <taxon>asterids</taxon>
        <taxon>campanulids</taxon>
        <taxon>Apiales</taxon>
        <taxon>Apiaceae</taxon>
        <taxon>Apioideae</taxon>
        <taxon>apioid superclade</taxon>
        <taxon>Apieae</taxon>
        <taxon>Apium</taxon>
    </lineage>
</organism>
<protein>
    <submittedName>
        <fullName evidence="1">Uncharacterized protein</fullName>
    </submittedName>
</protein>
<name>A0A6L5BDX5_APIGR</name>
<reference evidence="1" key="1">
    <citation type="submission" date="2020-01" db="EMBL/GenBank/DDBJ databases">
        <title>The Celery Genome Sequence Reveals Sequential Paleo-tetraploidization, Resistance Gene Elimination, Karyotype Evolution, and Functional Innovation in Apiales.</title>
        <authorList>
            <person name="Song X."/>
        </authorList>
    </citation>
    <scope>NUCLEOTIDE SEQUENCE</scope>
    <source>
        <tissue evidence="1">Leaf</tissue>
    </source>
</reference>
<comment type="caution">
    <text evidence="1">The sequence shown here is derived from an EMBL/GenBank/DDBJ whole genome shotgun (WGS) entry which is preliminary data.</text>
</comment>
<accession>A0A6L5BDX5</accession>
<dbReference type="Proteomes" id="UP000593563">
    <property type="component" value="Unassembled WGS sequence"/>
</dbReference>
<sequence length="78" mass="8970">MKFNFHDDLRAPPQLELRELAPTATEVEKFDLDIIDVPSNNVNNFTRDTCLNNSDDDFVDPVARTSSRIGFIKESRAW</sequence>
<proteinExistence type="predicted"/>
<gene>
    <name evidence="1" type="ORF">AG4045_013660</name>
</gene>